<name>A0AAD7L1G0_QUISA</name>
<evidence type="ECO:0000256" key="3">
    <source>
        <dbReference type="ARBA" id="ARBA00022821"/>
    </source>
</evidence>
<keyword evidence="3" id="KW-0611">Plant defense</keyword>
<evidence type="ECO:0000256" key="2">
    <source>
        <dbReference type="ARBA" id="ARBA00022741"/>
    </source>
</evidence>
<dbReference type="AlphaFoldDB" id="A0AAD7L1G0"/>
<keyword evidence="4" id="KW-0175">Coiled coil</keyword>
<reference evidence="7" key="1">
    <citation type="journal article" date="2023" name="Science">
        <title>Elucidation of the pathway for biosynthesis of saponin adjuvants from the soapbark tree.</title>
        <authorList>
            <person name="Reed J."/>
            <person name="Orme A."/>
            <person name="El-Demerdash A."/>
            <person name="Owen C."/>
            <person name="Martin L.B.B."/>
            <person name="Misra R.C."/>
            <person name="Kikuchi S."/>
            <person name="Rejzek M."/>
            <person name="Martin A.C."/>
            <person name="Harkess A."/>
            <person name="Leebens-Mack J."/>
            <person name="Louveau T."/>
            <person name="Stephenson M.J."/>
            <person name="Osbourn A."/>
        </authorList>
    </citation>
    <scope>NUCLEOTIDE SEQUENCE</scope>
    <source>
        <strain evidence="7">S10</strain>
    </source>
</reference>
<protein>
    <submittedName>
        <fullName evidence="7">Disease resistance protein</fullName>
    </submittedName>
</protein>
<evidence type="ECO:0000256" key="4">
    <source>
        <dbReference type="SAM" id="Coils"/>
    </source>
</evidence>
<evidence type="ECO:0000259" key="6">
    <source>
        <dbReference type="Pfam" id="PF25019"/>
    </source>
</evidence>
<proteinExistence type="predicted"/>
<dbReference type="PANTHER" id="PTHR47186">
    <property type="entry name" value="LEUCINE-RICH REPEAT-CONTAINING PROTEIN 57"/>
    <property type="match status" value="1"/>
</dbReference>
<organism evidence="7 8">
    <name type="scientific">Quillaja saponaria</name>
    <name type="common">Soap bark tree</name>
    <dbReference type="NCBI Taxonomy" id="32244"/>
    <lineage>
        <taxon>Eukaryota</taxon>
        <taxon>Viridiplantae</taxon>
        <taxon>Streptophyta</taxon>
        <taxon>Embryophyta</taxon>
        <taxon>Tracheophyta</taxon>
        <taxon>Spermatophyta</taxon>
        <taxon>Magnoliopsida</taxon>
        <taxon>eudicotyledons</taxon>
        <taxon>Gunneridae</taxon>
        <taxon>Pentapetalae</taxon>
        <taxon>rosids</taxon>
        <taxon>fabids</taxon>
        <taxon>Fabales</taxon>
        <taxon>Quillajaceae</taxon>
        <taxon>Quillaja</taxon>
    </lineage>
</organism>
<keyword evidence="2" id="KW-0547">Nucleotide-binding</keyword>
<dbReference type="GO" id="GO:0006952">
    <property type="term" value="P:defense response"/>
    <property type="evidence" value="ECO:0007669"/>
    <property type="project" value="UniProtKB-KW"/>
</dbReference>
<feature type="coiled-coil region" evidence="4">
    <location>
        <begin position="41"/>
        <end position="92"/>
    </location>
</feature>
<evidence type="ECO:0000313" key="7">
    <source>
        <dbReference type="EMBL" id="KAJ7949849.1"/>
    </source>
</evidence>
<dbReference type="GO" id="GO:0000166">
    <property type="term" value="F:nucleotide binding"/>
    <property type="evidence" value="ECO:0007669"/>
    <property type="project" value="UniProtKB-KW"/>
</dbReference>
<dbReference type="Gene3D" id="1.20.5.4130">
    <property type="match status" value="1"/>
</dbReference>
<evidence type="ECO:0000313" key="8">
    <source>
        <dbReference type="Proteomes" id="UP001163823"/>
    </source>
</evidence>
<dbReference type="EMBL" id="JARAOO010000012">
    <property type="protein sequence ID" value="KAJ7949849.1"/>
    <property type="molecule type" value="Genomic_DNA"/>
</dbReference>
<evidence type="ECO:0000256" key="1">
    <source>
        <dbReference type="ARBA" id="ARBA00022737"/>
    </source>
</evidence>
<dbReference type="SUPFAM" id="SSF52058">
    <property type="entry name" value="L domain-like"/>
    <property type="match status" value="1"/>
</dbReference>
<feature type="domain" description="Disease resistance N-terminal" evidence="5">
    <location>
        <begin position="11"/>
        <end position="100"/>
    </location>
</feature>
<keyword evidence="1" id="KW-0677">Repeat</keyword>
<dbReference type="KEGG" id="qsa:O6P43_030141"/>
<sequence length="350" mass="39724">MAGALVGGAFLSAFVQMAFDRLASPKILNYFQERKINVRLLRKLNITLTSINAVLDDAEENQIQNPHVKKWVDELKDAVFDAEDLLDDIETEVSQQKLEAELHATLSKIKETPLFMGRLKNLQTLTYFKVGKCSGFDVKQLGQLNQLGGSVSIIGLQNVIDRMDGIAANLKEKEYIEELELQWSGEDEDEDSEKGRNVLESLKPHKNLKKLSVINYGGTRFPEWFGDCYSLPKIVSLELRNCKYFFSLPSTWTGTLSQRTFAFLGLMHWRQLVLSSTFTVGSDDSLSSSVTPQPFRSLKILRLKDMKSREEWCCFIEGEIEAAGMPFSCLKELVIDNCPRHNTCLHSFLH</sequence>
<accession>A0AAD7L1G0</accession>
<dbReference type="Pfam" id="PF18052">
    <property type="entry name" value="Rx_N"/>
    <property type="match status" value="1"/>
</dbReference>
<dbReference type="Pfam" id="PF25019">
    <property type="entry name" value="LRR_R13L1-DRL21"/>
    <property type="match status" value="1"/>
</dbReference>
<comment type="caution">
    <text evidence="7">The sequence shown here is derived from an EMBL/GenBank/DDBJ whole genome shotgun (WGS) entry which is preliminary data.</text>
</comment>
<dbReference type="Proteomes" id="UP001163823">
    <property type="component" value="Chromosome 12"/>
</dbReference>
<evidence type="ECO:0000259" key="5">
    <source>
        <dbReference type="Pfam" id="PF18052"/>
    </source>
</evidence>
<dbReference type="InterPro" id="IPR041118">
    <property type="entry name" value="Rx_N"/>
</dbReference>
<keyword evidence="8" id="KW-1185">Reference proteome</keyword>
<gene>
    <name evidence="7" type="ORF">O6P43_030141</name>
</gene>
<dbReference type="PANTHER" id="PTHR47186:SF26">
    <property type="entry name" value="LEUCINE-RICH REPEAT DOMAIN, L DOMAIN-CONTAINING PROTEIN-RELATED"/>
    <property type="match status" value="1"/>
</dbReference>
<dbReference type="InterPro" id="IPR056789">
    <property type="entry name" value="LRR_R13L1-DRL21"/>
</dbReference>
<feature type="domain" description="R13L1/DRL21-like LRR repeat region" evidence="6">
    <location>
        <begin position="139"/>
        <end position="252"/>
    </location>
</feature>